<keyword evidence="3" id="KW-1185">Reference proteome</keyword>
<reference evidence="2 3" key="1">
    <citation type="submission" date="2019-05" db="EMBL/GenBank/DDBJ databases">
        <title>Another draft genome of Portunus trituberculatus and its Hox gene families provides insights of decapod evolution.</title>
        <authorList>
            <person name="Jeong J.-H."/>
            <person name="Song I."/>
            <person name="Kim S."/>
            <person name="Choi T."/>
            <person name="Kim D."/>
            <person name="Ryu S."/>
            <person name="Kim W."/>
        </authorList>
    </citation>
    <scope>NUCLEOTIDE SEQUENCE [LARGE SCALE GENOMIC DNA]</scope>
    <source>
        <tissue evidence="2">Muscle</tissue>
    </source>
</reference>
<sequence>MYRRGGGEVHCVAGHKDRRAAFHPRRPRYRRVYHRVPRATDKLVRDDTVTRDYPDSFIGGISLLIDSIFFPAVVTITTFSVAHPPH</sequence>
<keyword evidence="1" id="KW-0472">Membrane</keyword>
<evidence type="ECO:0000313" key="3">
    <source>
        <dbReference type="Proteomes" id="UP000324222"/>
    </source>
</evidence>
<evidence type="ECO:0000313" key="2">
    <source>
        <dbReference type="EMBL" id="MPC22641.1"/>
    </source>
</evidence>
<keyword evidence="1" id="KW-1133">Transmembrane helix</keyword>
<keyword evidence="1" id="KW-0812">Transmembrane</keyword>
<accession>A0A5B7DM69</accession>
<dbReference type="AlphaFoldDB" id="A0A5B7DM69"/>
<dbReference type="EMBL" id="VSRR010001109">
    <property type="protein sequence ID" value="MPC22641.1"/>
    <property type="molecule type" value="Genomic_DNA"/>
</dbReference>
<proteinExistence type="predicted"/>
<gene>
    <name evidence="2" type="ORF">E2C01_015661</name>
</gene>
<feature type="transmembrane region" description="Helical" evidence="1">
    <location>
        <begin position="57"/>
        <end position="82"/>
    </location>
</feature>
<comment type="caution">
    <text evidence="2">The sequence shown here is derived from an EMBL/GenBank/DDBJ whole genome shotgun (WGS) entry which is preliminary data.</text>
</comment>
<organism evidence="2 3">
    <name type="scientific">Portunus trituberculatus</name>
    <name type="common">Swimming crab</name>
    <name type="synonym">Neptunus trituberculatus</name>
    <dbReference type="NCBI Taxonomy" id="210409"/>
    <lineage>
        <taxon>Eukaryota</taxon>
        <taxon>Metazoa</taxon>
        <taxon>Ecdysozoa</taxon>
        <taxon>Arthropoda</taxon>
        <taxon>Crustacea</taxon>
        <taxon>Multicrustacea</taxon>
        <taxon>Malacostraca</taxon>
        <taxon>Eumalacostraca</taxon>
        <taxon>Eucarida</taxon>
        <taxon>Decapoda</taxon>
        <taxon>Pleocyemata</taxon>
        <taxon>Brachyura</taxon>
        <taxon>Eubrachyura</taxon>
        <taxon>Portunoidea</taxon>
        <taxon>Portunidae</taxon>
        <taxon>Portuninae</taxon>
        <taxon>Portunus</taxon>
    </lineage>
</organism>
<evidence type="ECO:0000256" key="1">
    <source>
        <dbReference type="SAM" id="Phobius"/>
    </source>
</evidence>
<name>A0A5B7DM69_PORTR</name>
<dbReference type="Proteomes" id="UP000324222">
    <property type="component" value="Unassembled WGS sequence"/>
</dbReference>
<protein>
    <submittedName>
        <fullName evidence="2">Uncharacterized protein</fullName>
    </submittedName>
</protein>